<dbReference type="OrthoDB" id="196131at2759"/>
<evidence type="ECO:0000313" key="12">
    <source>
        <dbReference type="Proteomes" id="UP000789390"/>
    </source>
</evidence>
<evidence type="ECO:0000256" key="1">
    <source>
        <dbReference type="ARBA" id="ARBA00012552"/>
    </source>
</evidence>
<dbReference type="PROSITE" id="PS51194">
    <property type="entry name" value="HELICASE_CTER"/>
    <property type="match status" value="1"/>
</dbReference>
<evidence type="ECO:0000313" key="11">
    <source>
        <dbReference type="EMBL" id="CAH0105500.1"/>
    </source>
</evidence>
<sequence length="825" mass="91590">MSDRRGYSRDGSRDSRQSGSSSYPRNSQSSQRGSYQSSHNSNWDSNTRNSGCNQQSSGHVNKDDHCQQRGNTAIIRVSYDVVKLLSAQSNAKVSELQDKSGARIKVLHEDDNWVDVGVQLAGEPEQIRLAERMIKELNSLASDSINHPTTYQQSGGNSLADWSGKETDSGMKKPKWESERPMDSDRWQQSSSFEPSRRQHNYESENRHSQPPENALIVKVPSGIVGRIIGRGGSKINELQDQSGARIKVLKDDDNGTEASIQITGEPEKKKEAERLIKELVGDTSFPSSRYSNNTAQSSTTVAAQTDSAVVDWGAVIRDSKEASLRRWANSPKIYKNFYIEDPEVSVMSREEVEKFRLTHNNITISHYKSDDDRPIPNPVKSFAQAFAHYPELLEAVQSQQFKDPSPIQCQAWPVLLKGHDLIGIAQTGTGKTLAFLLPALIHIEGQPITRSERSGPSVLIMAPTRELAQQIEREVAKFPWKGIKCLCVYGGGDRRQQIGAVAKGVEIVVATPGRLYDLMQAGALKTSSVSYVVLDEADRMLDLGFEPQIKKILIDVRPDRQIIMTSATWPEGIRRIANDYMDNPLQVCVGTLDLAACHSVTQHVEILDEEDKRQRLLDFIQSLDPNDKAIVFVGRKLVADQVASELSLIGISCQCIHGDREQSDREQALADLRNGDVKLLIATDVASRGIDIKDITHILNYDFPRHAEEYVHRVGRTGRAGRTGIAISFMTREDWSKANDLIDILKEANQEIPPELIKMSERFAAWKVRKDEERQRNLADCGGGFRGRGGGGGGRGGRRGDRDEGFGGGGGRGSRRGGFGRDFM</sequence>
<dbReference type="Proteomes" id="UP000789390">
    <property type="component" value="Unassembled WGS sequence"/>
</dbReference>
<comment type="catalytic activity">
    <reaction evidence="6">
        <text>ATP + H2O = ADP + phosphate + H(+)</text>
        <dbReference type="Rhea" id="RHEA:13065"/>
        <dbReference type="ChEBI" id="CHEBI:15377"/>
        <dbReference type="ChEBI" id="CHEBI:15378"/>
        <dbReference type="ChEBI" id="CHEBI:30616"/>
        <dbReference type="ChEBI" id="CHEBI:43474"/>
        <dbReference type="ChEBI" id="CHEBI:456216"/>
        <dbReference type="EC" id="3.6.4.13"/>
    </reaction>
</comment>
<dbReference type="GO" id="GO:0003724">
    <property type="term" value="F:RNA helicase activity"/>
    <property type="evidence" value="ECO:0007669"/>
    <property type="project" value="UniProtKB-EC"/>
</dbReference>
<dbReference type="Pfam" id="PF00271">
    <property type="entry name" value="Helicase_C"/>
    <property type="match status" value="1"/>
</dbReference>
<dbReference type="PROSITE" id="PS50084">
    <property type="entry name" value="KH_TYPE_1"/>
    <property type="match status" value="2"/>
</dbReference>
<dbReference type="Pfam" id="PF00013">
    <property type="entry name" value="KH_1"/>
    <property type="match status" value="1"/>
</dbReference>
<dbReference type="SUPFAM" id="SSF54791">
    <property type="entry name" value="Eukaryotic type KH-domain (KH-domain type I)"/>
    <property type="match status" value="2"/>
</dbReference>
<evidence type="ECO:0000256" key="2">
    <source>
        <dbReference type="ARBA" id="ARBA00022741"/>
    </source>
</evidence>
<reference evidence="11" key="1">
    <citation type="submission" date="2021-11" db="EMBL/GenBank/DDBJ databases">
        <authorList>
            <person name="Schell T."/>
        </authorList>
    </citation>
    <scope>NUCLEOTIDE SEQUENCE</scope>
    <source>
        <strain evidence="11">M5</strain>
    </source>
</reference>
<feature type="compositionally biased region" description="Basic and acidic residues" evidence="8">
    <location>
        <begin position="1"/>
        <end position="16"/>
    </location>
</feature>
<keyword evidence="4" id="KW-0347">Helicase</keyword>
<organism evidence="11 12">
    <name type="scientific">Daphnia galeata</name>
    <dbReference type="NCBI Taxonomy" id="27404"/>
    <lineage>
        <taxon>Eukaryota</taxon>
        <taxon>Metazoa</taxon>
        <taxon>Ecdysozoa</taxon>
        <taxon>Arthropoda</taxon>
        <taxon>Crustacea</taxon>
        <taxon>Branchiopoda</taxon>
        <taxon>Diplostraca</taxon>
        <taxon>Cladocera</taxon>
        <taxon>Anomopoda</taxon>
        <taxon>Daphniidae</taxon>
        <taxon>Daphnia</taxon>
    </lineage>
</organism>
<dbReference type="PROSITE" id="PS51192">
    <property type="entry name" value="HELICASE_ATP_BIND_1"/>
    <property type="match status" value="1"/>
</dbReference>
<dbReference type="InterPro" id="IPR027417">
    <property type="entry name" value="P-loop_NTPase"/>
</dbReference>
<feature type="compositionally biased region" description="Basic and acidic residues" evidence="8">
    <location>
        <begin position="195"/>
        <end position="210"/>
    </location>
</feature>
<feature type="region of interest" description="Disordered" evidence="8">
    <location>
        <begin position="780"/>
        <end position="825"/>
    </location>
</feature>
<dbReference type="FunFam" id="3.40.50.300:FF:000079">
    <property type="entry name" value="probable ATP-dependent RNA helicase DDX17"/>
    <property type="match status" value="1"/>
</dbReference>
<dbReference type="Gene3D" id="3.30.1370.10">
    <property type="entry name" value="K Homology domain, type 1"/>
    <property type="match status" value="2"/>
</dbReference>
<dbReference type="EMBL" id="CAKKLH010000190">
    <property type="protein sequence ID" value="CAH0105500.1"/>
    <property type="molecule type" value="Genomic_DNA"/>
</dbReference>
<feature type="compositionally biased region" description="Polar residues" evidence="8">
    <location>
        <begin position="145"/>
        <end position="157"/>
    </location>
</feature>
<accession>A0A8J2RPL9</accession>
<dbReference type="EC" id="3.6.4.13" evidence="1"/>
<dbReference type="GO" id="GO:0016787">
    <property type="term" value="F:hydrolase activity"/>
    <property type="evidence" value="ECO:0007669"/>
    <property type="project" value="UniProtKB-KW"/>
</dbReference>
<dbReference type="SUPFAM" id="SSF52540">
    <property type="entry name" value="P-loop containing nucleoside triphosphate hydrolases"/>
    <property type="match status" value="1"/>
</dbReference>
<evidence type="ECO:0000256" key="7">
    <source>
        <dbReference type="PROSITE-ProRule" id="PRU00117"/>
    </source>
</evidence>
<dbReference type="InterPro" id="IPR004087">
    <property type="entry name" value="KH_dom"/>
</dbReference>
<evidence type="ECO:0000256" key="3">
    <source>
        <dbReference type="ARBA" id="ARBA00022801"/>
    </source>
</evidence>
<dbReference type="CDD" id="cd18787">
    <property type="entry name" value="SF2_C_DEAD"/>
    <property type="match status" value="1"/>
</dbReference>
<dbReference type="FunFam" id="3.40.50.300:FF:000008">
    <property type="entry name" value="ATP-dependent RNA helicase RhlB"/>
    <property type="match status" value="1"/>
</dbReference>
<dbReference type="AlphaFoldDB" id="A0A8J2RPL9"/>
<evidence type="ECO:0000256" key="4">
    <source>
        <dbReference type="ARBA" id="ARBA00022806"/>
    </source>
</evidence>
<evidence type="ECO:0000256" key="6">
    <source>
        <dbReference type="ARBA" id="ARBA00047984"/>
    </source>
</evidence>
<dbReference type="PROSITE" id="PS00039">
    <property type="entry name" value="DEAD_ATP_HELICASE"/>
    <property type="match status" value="1"/>
</dbReference>
<dbReference type="Pfam" id="PF00270">
    <property type="entry name" value="DEAD"/>
    <property type="match status" value="1"/>
</dbReference>
<keyword evidence="2" id="KW-0547">Nucleotide-binding</keyword>
<comment type="caution">
    <text evidence="11">The sequence shown here is derived from an EMBL/GenBank/DDBJ whole genome shotgun (WGS) entry which is preliminary data.</text>
</comment>
<keyword evidence="12" id="KW-1185">Reference proteome</keyword>
<dbReference type="InterPro" id="IPR000629">
    <property type="entry name" value="RNA-helicase_DEAD-box_CS"/>
</dbReference>
<evidence type="ECO:0000259" key="10">
    <source>
        <dbReference type="PROSITE" id="PS51194"/>
    </source>
</evidence>
<feature type="domain" description="Helicase ATP-binding" evidence="9">
    <location>
        <begin position="413"/>
        <end position="588"/>
    </location>
</feature>
<dbReference type="InterPro" id="IPR004088">
    <property type="entry name" value="KH_dom_type_1"/>
</dbReference>
<feature type="domain" description="Helicase C-terminal" evidence="10">
    <location>
        <begin position="600"/>
        <end position="761"/>
    </location>
</feature>
<dbReference type="InterPro" id="IPR036612">
    <property type="entry name" value="KH_dom_type_1_sf"/>
</dbReference>
<dbReference type="SMART" id="SM00322">
    <property type="entry name" value="KH"/>
    <property type="match status" value="2"/>
</dbReference>
<feature type="compositionally biased region" description="Basic and acidic residues" evidence="8">
    <location>
        <begin position="163"/>
        <end position="186"/>
    </location>
</feature>
<feature type="compositionally biased region" description="Polar residues" evidence="8">
    <location>
        <begin position="42"/>
        <end position="59"/>
    </location>
</feature>
<feature type="compositionally biased region" description="Gly residues" evidence="8">
    <location>
        <begin position="782"/>
        <end position="796"/>
    </location>
</feature>
<keyword evidence="3" id="KW-0378">Hydrolase</keyword>
<feature type="region of interest" description="Disordered" evidence="8">
    <location>
        <begin position="145"/>
        <end position="215"/>
    </location>
</feature>
<evidence type="ECO:0000259" key="9">
    <source>
        <dbReference type="PROSITE" id="PS51192"/>
    </source>
</evidence>
<gene>
    <name evidence="11" type="ORF">DGAL_LOCUS8551</name>
</gene>
<dbReference type="PANTHER" id="PTHR47958">
    <property type="entry name" value="ATP-DEPENDENT RNA HELICASE DBP3"/>
    <property type="match status" value="1"/>
</dbReference>
<dbReference type="Gene3D" id="3.40.50.300">
    <property type="entry name" value="P-loop containing nucleotide triphosphate hydrolases"/>
    <property type="match status" value="2"/>
</dbReference>
<dbReference type="SMART" id="SM00487">
    <property type="entry name" value="DEXDc"/>
    <property type="match status" value="1"/>
</dbReference>
<name>A0A8J2RPL9_9CRUS</name>
<dbReference type="InterPro" id="IPR014001">
    <property type="entry name" value="Helicase_ATP-bd"/>
</dbReference>
<dbReference type="CDD" id="cd00105">
    <property type="entry name" value="KH-I"/>
    <property type="match status" value="2"/>
</dbReference>
<feature type="region of interest" description="Disordered" evidence="8">
    <location>
        <begin position="1"/>
        <end position="65"/>
    </location>
</feature>
<keyword evidence="7" id="KW-0694">RNA-binding</keyword>
<dbReference type="GO" id="GO:0005524">
    <property type="term" value="F:ATP binding"/>
    <property type="evidence" value="ECO:0007669"/>
    <property type="project" value="UniProtKB-KW"/>
</dbReference>
<dbReference type="InterPro" id="IPR001650">
    <property type="entry name" value="Helicase_C-like"/>
</dbReference>
<dbReference type="SMART" id="SM00490">
    <property type="entry name" value="HELICc"/>
    <property type="match status" value="1"/>
</dbReference>
<evidence type="ECO:0000256" key="8">
    <source>
        <dbReference type="SAM" id="MobiDB-lite"/>
    </source>
</evidence>
<keyword evidence="5" id="KW-0067">ATP-binding</keyword>
<feature type="compositionally biased region" description="Low complexity" evidence="8">
    <location>
        <begin position="17"/>
        <end position="41"/>
    </location>
</feature>
<protein>
    <recommendedName>
        <fullName evidence="1">RNA helicase</fullName>
        <ecNumber evidence="1">3.6.4.13</ecNumber>
    </recommendedName>
</protein>
<evidence type="ECO:0000256" key="5">
    <source>
        <dbReference type="ARBA" id="ARBA00022840"/>
    </source>
</evidence>
<dbReference type="GO" id="GO:0003723">
    <property type="term" value="F:RNA binding"/>
    <property type="evidence" value="ECO:0007669"/>
    <property type="project" value="UniProtKB-UniRule"/>
</dbReference>
<dbReference type="InterPro" id="IPR011545">
    <property type="entry name" value="DEAD/DEAH_box_helicase_dom"/>
</dbReference>
<proteinExistence type="predicted"/>
<dbReference type="GO" id="GO:0010468">
    <property type="term" value="P:regulation of gene expression"/>
    <property type="evidence" value="ECO:0007669"/>
    <property type="project" value="UniProtKB-ARBA"/>
</dbReference>